<dbReference type="Proteomes" id="UP000235786">
    <property type="component" value="Unassembled WGS sequence"/>
</dbReference>
<evidence type="ECO:0000313" key="2">
    <source>
        <dbReference type="EMBL" id="PMD41786.1"/>
    </source>
</evidence>
<accession>A0A2J6RTD3</accession>
<dbReference type="Gene3D" id="3.30.565.10">
    <property type="entry name" value="Histidine kinase-like ATPase, C-terminal domain"/>
    <property type="match status" value="1"/>
</dbReference>
<evidence type="ECO:0008006" key="4">
    <source>
        <dbReference type="Google" id="ProtNLM"/>
    </source>
</evidence>
<dbReference type="InterPro" id="IPR052957">
    <property type="entry name" value="Auxin_embryo_med"/>
</dbReference>
<dbReference type="SUPFAM" id="SSF55874">
    <property type="entry name" value="ATPase domain of HSP90 chaperone/DNA topoisomerase II/histidine kinase"/>
    <property type="match status" value="1"/>
</dbReference>
<dbReference type="PANTHER" id="PTHR32387">
    <property type="entry name" value="WU:FJ29H11"/>
    <property type="match status" value="1"/>
</dbReference>
<reference evidence="2 3" key="1">
    <citation type="submission" date="2016-04" db="EMBL/GenBank/DDBJ databases">
        <title>A degradative enzymes factory behind the ericoid mycorrhizal symbiosis.</title>
        <authorList>
            <consortium name="DOE Joint Genome Institute"/>
            <person name="Martino E."/>
            <person name="Morin E."/>
            <person name="Grelet G."/>
            <person name="Kuo A."/>
            <person name="Kohler A."/>
            <person name="Daghino S."/>
            <person name="Barry K."/>
            <person name="Choi C."/>
            <person name="Cichocki N."/>
            <person name="Clum A."/>
            <person name="Copeland A."/>
            <person name="Hainaut M."/>
            <person name="Haridas S."/>
            <person name="Labutti K."/>
            <person name="Lindquist E."/>
            <person name="Lipzen A."/>
            <person name="Khouja H.-R."/>
            <person name="Murat C."/>
            <person name="Ohm R."/>
            <person name="Olson A."/>
            <person name="Spatafora J."/>
            <person name="Veneault-Fourrey C."/>
            <person name="Henrissat B."/>
            <person name="Grigoriev I."/>
            <person name="Martin F."/>
            <person name="Perotto S."/>
        </authorList>
    </citation>
    <scope>NUCLEOTIDE SEQUENCE [LARGE SCALE GENOMIC DNA]</scope>
    <source>
        <strain evidence="2 3">F</strain>
    </source>
</reference>
<keyword evidence="3" id="KW-1185">Reference proteome</keyword>
<feature type="compositionally biased region" description="Low complexity" evidence="1">
    <location>
        <begin position="1307"/>
        <end position="1320"/>
    </location>
</feature>
<protein>
    <recommendedName>
        <fullName evidence="4">Protein NO VEIN C-terminal domain-containing protein</fullName>
    </recommendedName>
</protein>
<dbReference type="PANTHER" id="PTHR32387:SF0">
    <property type="entry name" value="PROTEIN NO VEIN"/>
    <property type="match status" value="1"/>
</dbReference>
<feature type="region of interest" description="Disordered" evidence="1">
    <location>
        <begin position="1291"/>
        <end position="1320"/>
    </location>
</feature>
<proteinExistence type="predicted"/>
<dbReference type="EMBL" id="KZ613944">
    <property type="protein sequence ID" value="PMD41786.1"/>
    <property type="molecule type" value="Genomic_DNA"/>
</dbReference>
<evidence type="ECO:0000256" key="1">
    <source>
        <dbReference type="SAM" id="MobiDB-lite"/>
    </source>
</evidence>
<name>A0A2J6RTD3_HYAVF</name>
<sequence>MSATTEKPSEGRWRARQLIHEISESQGFVNEQDLARMPEEIAERVRKAISDKNRMIALPIASLARDVSMNDLSFIHELIRNADESQYTRAQTAGKLPQVAFEVHPNLVVVESNQDGFSHEDVKAICNIGVSTKPLPGSGMRERGTGFKSAFKVARKVQISSNDFSFYFEHKPGDTGMGMVSPIWDEPEGSSSNKTTVITLHLQENVHCAVGTMRDAIIKQLHGLQAATLLFFRALKRVHVRIFDEAGQRTSWTLHLKRTCNDSNQVEIKSIHAENINLPKEIILNQFYVHRHITNDVPETEYAVFKKQDGRLQTLTESEVVLAFPLSQDSNPIIGNQDSFAYFPIRKAGFKFLIHADFALQANRQDIVTYSVRNVILRERIADAFINAVLQFSERPTLQYQWMRYLPQNGDYFRDIFWQNLVSDVKDRLTRTPVLRPRSQGSLRLIQDLRILTRDAIDKHGNPLFEDIQPEVYSSRHYSASDLFLLREYGLSNIDMGHFIARVKADLARPSSKMKSPDTDDDWHSRSAQLLLRPFQEPWPQHSREVLELHILPTLKIFGRWRALDMAFLPPPHFPDVNGLAIPYDLGWALIDPDAVKNPDRRKLFEALGVRQGSFASVRASILECYERGVTTEFTVFSEKHSITLTSSKCHLTFLYLTHEEVKWSATDFAKLVIFTADNTIATPHLEDVYMLDNDPYGAQEVLKQIVAWDQRGSGAPGLKVPFLHPRYLQDVPTQTKDHILSWIDWLAGFLRIRRYLRLNGPSGLTEIGEYIAKHRPEKFLGALKSHWSQWQREEDMISAVDYPEYCRKLQDIQVLCEGNVLRKMAHAYLPLPELRAKCARFLGNESSAVPFLKLEETLDELNQADWMFLHSSFGIRIHDDIEMYLEILEDVQKSTGERPLEANVMKLYRILDKKCQAPNLEERAANKRILKQDFQTKPLISVQNSGKVEWYRSTDCLWSSAAHIENKVSIDISWAGWETFFVGFVGVAALDIHMVYDDLKRKAESKEASVNQIKQNLRAFNTFLVSTTERLDPKPILEGSLFPVQLVDGHVELCSTKTDFAIVDRKSLGDLFDKKAKLLDFSLTEVNELKPFFRWTGLESRFLSAAVKEVTTADLPPQGQQSPKHPFKTRAHALSSRIAVHFRSPRVQSTGKNIYDLFRAAEMYETDEICSEYRLIQDGKPVIAKTPSGELHITEEESMLRIYMSTKPDTQALCYFSKLPRALVAWIMTDPESKIQNDIDPAAASIVKSVLNAPESILEPILQAEGIVGVNFVDEVGAEEHDKWLKDGMARPTNVPLRIPTRPRSRPSNARNSTSSTSNSLANLSIHTAIARIWPDLPPSYYAELEPVASTPELIHTDYLQLLNRCILAGSVAELPAHGRNSFPLKGSFDMTKLFRALSQDQDSFGSGMLDFMQEDDWTFKVGAAGELYVFRLLSSLALPLFSVENWVSSIREHISQTHSNYKHLPEFYETEDADIIYHDHSRTLTKLLIQKGYLDAIIWATQAPKYLIEVKATLKHCDAPFYVSKTQELRIKRWTNGESGTLNQGTIYVIFRVFNLNDDIGLKIYVDPERLKQAGKLIFTRDEYDRRNEVVPSYY</sequence>
<gene>
    <name evidence="2" type="ORF">L207DRAFT_426346</name>
</gene>
<organism evidence="2 3">
    <name type="scientific">Hyaloscypha variabilis (strain UAMH 11265 / GT02V1 / F)</name>
    <name type="common">Meliniomyces variabilis</name>
    <dbReference type="NCBI Taxonomy" id="1149755"/>
    <lineage>
        <taxon>Eukaryota</taxon>
        <taxon>Fungi</taxon>
        <taxon>Dikarya</taxon>
        <taxon>Ascomycota</taxon>
        <taxon>Pezizomycotina</taxon>
        <taxon>Leotiomycetes</taxon>
        <taxon>Helotiales</taxon>
        <taxon>Hyaloscyphaceae</taxon>
        <taxon>Hyaloscypha</taxon>
        <taxon>Hyaloscypha variabilis</taxon>
    </lineage>
</organism>
<evidence type="ECO:0000313" key="3">
    <source>
        <dbReference type="Proteomes" id="UP000235786"/>
    </source>
</evidence>
<dbReference type="OrthoDB" id="1262810at2759"/>
<dbReference type="InterPro" id="IPR036890">
    <property type="entry name" value="HATPase_C_sf"/>
</dbReference>